<feature type="domain" description="Methyltransferase" evidence="4">
    <location>
        <begin position="52"/>
        <end position="167"/>
    </location>
</feature>
<reference evidence="5 6" key="1">
    <citation type="submission" date="2018-07" db="EMBL/GenBank/DDBJ databases">
        <title>The complete nuclear genome of the prasinophyte Chloropicon primus (CCMP1205).</title>
        <authorList>
            <person name="Pombert J.-F."/>
            <person name="Otis C."/>
            <person name="Turmel M."/>
            <person name="Lemieux C."/>
        </authorList>
    </citation>
    <scope>NUCLEOTIDE SEQUENCE [LARGE SCALE GENOMIC DNA]</scope>
    <source>
        <strain evidence="5 6">CCMP1205</strain>
    </source>
</reference>
<dbReference type="GO" id="GO:0008168">
    <property type="term" value="F:methyltransferase activity"/>
    <property type="evidence" value="ECO:0007669"/>
    <property type="project" value="UniProtKB-KW"/>
</dbReference>
<evidence type="ECO:0000256" key="3">
    <source>
        <dbReference type="ARBA" id="ARBA00022679"/>
    </source>
</evidence>
<dbReference type="PANTHER" id="PTHR12176">
    <property type="entry name" value="SAM-DEPENDENT METHYLTRANSFERASE SUPERFAMILY PROTEIN"/>
    <property type="match status" value="1"/>
</dbReference>
<dbReference type="Pfam" id="PF13847">
    <property type="entry name" value="Methyltransf_31"/>
    <property type="match status" value="1"/>
</dbReference>
<gene>
    <name evidence="5" type="ORF">A3770_09p55350</name>
</gene>
<dbReference type="InterPro" id="IPR025714">
    <property type="entry name" value="Methyltranfer_dom"/>
</dbReference>
<evidence type="ECO:0000313" key="6">
    <source>
        <dbReference type="Proteomes" id="UP000316726"/>
    </source>
</evidence>
<name>A0A5B8MRW4_9CHLO</name>
<keyword evidence="3 5" id="KW-0808">Transferase</keyword>
<evidence type="ECO:0000313" key="5">
    <source>
        <dbReference type="EMBL" id="QDZ23017.1"/>
    </source>
</evidence>
<organism evidence="5 6">
    <name type="scientific">Chloropicon primus</name>
    <dbReference type="NCBI Taxonomy" id="1764295"/>
    <lineage>
        <taxon>Eukaryota</taxon>
        <taxon>Viridiplantae</taxon>
        <taxon>Chlorophyta</taxon>
        <taxon>Chloropicophyceae</taxon>
        <taxon>Chloropicales</taxon>
        <taxon>Chloropicaceae</taxon>
        <taxon>Chloropicon</taxon>
    </lineage>
</organism>
<dbReference type="Proteomes" id="UP000316726">
    <property type="component" value="Chromosome 9"/>
</dbReference>
<dbReference type="AlphaFoldDB" id="A0A5B8MRW4"/>
<dbReference type="SUPFAM" id="SSF53335">
    <property type="entry name" value="S-adenosyl-L-methionine-dependent methyltransferases"/>
    <property type="match status" value="1"/>
</dbReference>
<dbReference type="OrthoDB" id="411785at2759"/>
<dbReference type="InterPro" id="IPR029063">
    <property type="entry name" value="SAM-dependent_MTases_sf"/>
</dbReference>
<protein>
    <submittedName>
        <fullName evidence="5">Methyltransferase</fullName>
    </submittedName>
</protein>
<dbReference type="EMBL" id="CP031042">
    <property type="protein sequence ID" value="QDZ23017.1"/>
    <property type="molecule type" value="Genomic_DNA"/>
</dbReference>
<dbReference type="Gene3D" id="3.40.50.150">
    <property type="entry name" value="Vaccinia Virus protein VP39"/>
    <property type="match status" value="1"/>
</dbReference>
<sequence length="213" mass="23576">MSEAAERRAVPFGDSEYWVERYEREAEDGFEWYPGAESIVCEELSHLTSEERGWRWLEIGSGSSALASKLAGEHSSATLCVSDVAPNVVATMKERLLQGGAQNLEFAVLDATSMKCIRSESMDLVFDKGTLDAIDCLDHEHAGTSRCLSEVRRVLNPGGSYLLVSCREPEGRRRDFELGGLRLVKTVEIKGVDPRCPCPDAYLFLVQKAETVP</sequence>
<comment type="similarity">
    <text evidence="1">Belongs to the methyltransferase superfamily.</text>
</comment>
<dbReference type="PANTHER" id="PTHR12176:SF79">
    <property type="entry name" value="METHYLTRANSFERASE TYPE 11 DOMAIN-CONTAINING PROTEIN"/>
    <property type="match status" value="1"/>
</dbReference>
<dbReference type="GO" id="GO:0032259">
    <property type="term" value="P:methylation"/>
    <property type="evidence" value="ECO:0007669"/>
    <property type="project" value="UniProtKB-KW"/>
</dbReference>
<dbReference type="InterPro" id="IPR051419">
    <property type="entry name" value="Lys/N-term_MeTrsfase_sf"/>
</dbReference>
<evidence type="ECO:0000259" key="4">
    <source>
        <dbReference type="Pfam" id="PF13847"/>
    </source>
</evidence>
<dbReference type="CDD" id="cd02440">
    <property type="entry name" value="AdoMet_MTases"/>
    <property type="match status" value="1"/>
</dbReference>
<evidence type="ECO:0000256" key="1">
    <source>
        <dbReference type="ARBA" id="ARBA00008361"/>
    </source>
</evidence>
<keyword evidence="6" id="KW-1185">Reference proteome</keyword>
<proteinExistence type="inferred from homology"/>
<accession>A0A5B8MRW4</accession>
<evidence type="ECO:0000256" key="2">
    <source>
        <dbReference type="ARBA" id="ARBA00022603"/>
    </source>
</evidence>
<keyword evidence="2 5" id="KW-0489">Methyltransferase</keyword>